<gene>
    <name evidence="4" type="ORF">CIG75_19775</name>
</gene>
<dbReference type="GO" id="GO:0008757">
    <property type="term" value="F:S-adenosylmethionine-dependent methyltransferase activity"/>
    <property type="evidence" value="ECO:0007669"/>
    <property type="project" value="InterPro"/>
</dbReference>
<keyword evidence="1 4" id="KW-0489">Methyltransferase</keyword>
<dbReference type="Proteomes" id="UP000214688">
    <property type="component" value="Chromosome"/>
</dbReference>
<dbReference type="EMBL" id="CP022657">
    <property type="protein sequence ID" value="ASS76937.1"/>
    <property type="molecule type" value="Genomic_DNA"/>
</dbReference>
<dbReference type="PANTHER" id="PTHR47816">
    <property type="entry name" value="RIBOSOMAL RNA SMALL SUBUNIT METHYLTRANSFERASE C"/>
    <property type="match status" value="1"/>
</dbReference>
<dbReference type="GO" id="GO:0032259">
    <property type="term" value="P:methylation"/>
    <property type="evidence" value="ECO:0007669"/>
    <property type="project" value="UniProtKB-KW"/>
</dbReference>
<dbReference type="SUPFAM" id="SSF53335">
    <property type="entry name" value="S-adenosyl-L-methionine-dependent methyltransferases"/>
    <property type="match status" value="1"/>
</dbReference>
<name>A0A223D631_9BACL</name>
<evidence type="ECO:0000313" key="4">
    <source>
        <dbReference type="EMBL" id="ASS76937.1"/>
    </source>
</evidence>
<dbReference type="InterPro" id="IPR007848">
    <property type="entry name" value="Small_mtfrase_dom"/>
</dbReference>
<dbReference type="PANTHER" id="PTHR47816:SF4">
    <property type="entry name" value="RIBOSOMAL RNA SMALL SUBUNIT METHYLTRANSFERASE C"/>
    <property type="match status" value="1"/>
</dbReference>
<reference evidence="4 5" key="1">
    <citation type="journal article" date="2015" name="Int. J. Syst. Evol. Microbiol.">
        <title>Tumebacillus algifaecis sp. nov., isolated from decomposing algal scum.</title>
        <authorList>
            <person name="Wu Y.F."/>
            <person name="Zhang B."/>
            <person name="Xing P."/>
            <person name="Wu Q.L."/>
            <person name="Liu S.J."/>
        </authorList>
    </citation>
    <scope>NUCLEOTIDE SEQUENCE [LARGE SCALE GENOMIC DNA]</scope>
    <source>
        <strain evidence="4 5">THMBR28</strain>
    </source>
</reference>
<evidence type="ECO:0000256" key="2">
    <source>
        <dbReference type="ARBA" id="ARBA00022679"/>
    </source>
</evidence>
<dbReference type="OrthoDB" id="9764961at2"/>
<feature type="domain" description="Methyltransferase small" evidence="3">
    <location>
        <begin position="28"/>
        <end position="194"/>
    </location>
</feature>
<dbReference type="InterPro" id="IPR046977">
    <property type="entry name" value="RsmC/RlmG"/>
</dbReference>
<protein>
    <submittedName>
        <fullName evidence="4">16S rRNA methyltransferase</fullName>
    </submittedName>
</protein>
<dbReference type="Pfam" id="PF05175">
    <property type="entry name" value="MTS"/>
    <property type="match status" value="1"/>
</dbReference>
<dbReference type="RefSeq" id="WP_094238161.1">
    <property type="nucleotide sequence ID" value="NZ_CP022657.1"/>
</dbReference>
<sequence length="202" mass="22292">MGDHYFTNRPNVEHELRTIRVTLRGFDLTFWTDAGVFSKGGVDFGSQLLIETMEIPEGAKVLDVGCGYGPIGITAALLAGSGQVTMVDVNERAVELATKNIEQNVAPGAQAIISDRFEKLNGEKFDRILTNPPIRAGKEVVHSIFEGSVEHLTENGELWVVIQKKQGAPSAKKKLEELFEDVEDMARDAGFRIFRCQGICRK</sequence>
<keyword evidence="5" id="KW-1185">Reference proteome</keyword>
<organism evidence="4 5">
    <name type="scientific">Tumebacillus algifaecis</name>
    <dbReference type="NCBI Taxonomy" id="1214604"/>
    <lineage>
        <taxon>Bacteria</taxon>
        <taxon>Bacillati</taxon>
        <taxon>Bacillota</taxon>
        <taxon>Bacilli</taxon>
        <taxon>Bacillales</taxon>
        <taxon>Alicyclobacillaceae</taxon>
        <taxon>Tumebacillus</taxon>
    </lineage>
</organism>
<evidence type="ECO:0000313" key="5">
    <source>
        <dbReference type="Proteomes" id="UP000214688"/>
    </source>
</evidence>
<dbReference type="InterPro" id="IPR029063">
    <property type="entry name" value="SAM-dependent_MTases_sf"/>
</dbReference>
<dbReference type="KEGG" id="tab:CIG75_19775"/>
<dbReference type="CDD" id="cd02440">
    <property type="entry name" value="AdoMet_MTases"/>
    <property type="match status" value="1"/>
</dbReference>
<accession>A0A223D631</accession>
<dbReference type="Gene3D" id="3.40.50.150">
    <property type="entry name" value="Vaccinia Virus protein VP39"/>
    <property type="match status" value="1"/>
</dbReference>
<evidence type="ECO:0000256" key="1">
    <source>
        <dbReference type="ARBA" id="ARBA00022603"/>
    </source>
</evidence>
<evidence type="ECO:0000259" key="3">
    <source>
        <dbReference type="Pfam" id="PF05175"/>
    </source>
</evidence>
<keyword evidence="2 4" id="KW-0808">Transferase</keyword>
<proteinExistence type="predicted"/>
<dbReference type="AlphaFoldDB" id="A0A223D631"/>